<dbReference type="CTD" id="57710"/>
<dbReference type="GO" id="GO:0060341">
    <property type="term" value="P:regulation of cellular localization"/>
    <property type="evidence" value="ECO:0007669"/>
    <property type="project" value="TreeGrafter"/>
</dbReference>
<feature type="compositionally biased region" description="Polar residues" evidence="1">
    <location>
        <begin position="200"/>
        <end position="213"/>
    </location>
</feature>
<keyword evidence="4" id="KW-1185">Reference proteome</keyword>
<gene>
    <name evidence="5" type="primary">Kiaa1614</name>
</gene>
<feature type="region of interest" description="Disordered" evidence="1">
    <location>
        <begin position="189"/>
        <end position="229"/>
    </location>
</feature>
<evidence type="ECO:0000259" key="2">
    <source>
        <dbReference type="PROSITE" id="PS50106"/>
    </source>
</evidence>
<dbReference type="PROSITE" id="PS51379">
    <property type="entry name" value="4FE4S_FER_2"/>
    <property type="match status" value="1"/>
</dbReference>
<feature type="region of interest" description="Disordered" evidence="1">
    <location>
        <begin position="300"/>
        <end position="345"/>
    </location>
</feature>
<dbReference type="GO" id="GO:0016324">
    <property type="term" value="C:apical plasma membrane"/>
    <property type="evidence" value="ECO:0007669"/>
    <property type="project" value="TreeGrafter"/>
</dbReference>
<name>A0A9J7G0P4_CRIGR</name>
<feature type="region of interest" description="Disordered" evidence="1">
    <location>
        <begin position="1"/>
        <end position="57"/>
    </location>
</feature>
<reference evidence="4" key="1">
    <citation type="journal article" date="2018" name="Biotechnol. Bioeng.">
        <title>A reference genome of the Chinese hamster based on a hybrid assembly strategy.</title>
        <authorList>
            <person name="Rupp O."/>
            <person name="MacDonald M.L."/>
            <person name="Li S."/>
            <person name="Dhiman H."/>
            <person name="Polson S."/>
            <person name="Griep S."/>
            <person name="Heffner K."/>
            <person name="Hernandez I."/>
            <person name="Brinkrolf K."/>
            <person name="Jadhav V."/>
            <person name="Samoudi M."/>
            <person name="Hao H."/>
            <person name="Kingham B."/>
            <person name="Goesmann A."/>
            <person name="Betenbaugh M.J."/>
            <person name="Lewis N.E."/>
            <person name="Borth N."/>
            <person name="Lee K.H."/>
        </authorList>
    </citation>
    <scope>NUCLEOTIDE SEQUENCE [LARGE SCALE GENOMIC DNA]</scope>
    <source>
        <strain evidence="4">17A/GY</strain>
    </source>
</reference>
<accession>A0A9J7G0P4</accession>
<dbReference type="RefSeq" id="XP_027273145.1">
    <property type="nucleotide sequence ID" value="XM_027417344.2"/>
</dbReference>
<feature type="compositionally biased region" description="Polar residues" evidence="1">
    <location>
        <begin position="1003"/>
        <end position="1024"/>
    </location>
</feature>
<evidence type="ECO:0000259" key="3">
    <source>
        <dbReference type="PROSITE" id="PS51379"/>
    </source>
</evidence>
<feature type="compositionally biased region" description="Polar residues" evidence="1">
    <location>
        <begin position="598"/>
        <end position="608"/>
    </location>
</feature>
<dbReference type="InterPro" id="IPR032756">
    <property type="entry name" value="DUF4685"/>
</dbReference>
<dbReference type="InterPro" id="IPR036034">
    <property type="entry name" value="PDZ_sf"/>
</dbReference>
<evidence type="ECO:0000313" key="5">
    <source>
        <dbReference type="RefSeq" id="XP_027273145.1"/>
    </source>
</evidence>
<dbReference type="SUPFAM" id="SSF50156">
    <property type="entry name" value="PDZ domain-like"/>
    <property type="match status" value="1"/>
</dbReference>
<reference evidence="5" key="3">
    <citation type="submission" date="2025-08" db="UniProtKB">
        <authorList>
            <consortium name="RefSeq"/>
        </authorList>
    </citation>
    <scope>IDENTIFICATION</scope>
    <source>
        <strain evidence="5">17A/GY</strain>
        <tissue evidence="5">Liver</tissue>
    </source>
</reference>
<feature type="compositionally biased region" description="Polar residues" evidence="1">
    <location>
        <begin position="10"/>
        <end position="24"/>
    </location>
</feature>
<dbReference type="KEGG" id="cge:100754212"/>
<dbReference type="PANTHER" id="PTHR14102">
    <property type="entry name" value="PAR-6-RELATED"/>
    <property type="match status" value="1"/>
</dbReference>
<proteinExistence type="predicted"/>
<evidence type="ECO:0000256" key="1">
    <source>
        <dbReference type="SAM" id="MobiDB-lite"/>
    </source>
</evidence>
<sequence>MEAAAKTARRSQASRSGNRTTSPMHVTPAVARNGPEQPDNGPLPRPTLCPQEDRLPSLMVPKPLGAWTLQLQGPSVLESKVKALKEKMMARKQGANPCCPNSYERPSPTKSKCHQVKSEAVWSLPESSPLSDALVVPHAQNQIGGQLDSSVNEKKPARNGGSRPSTPGLESWNGQSLWSPEAAWMLADHVEGPAPGPGSLQESPNNHVSSGQLQGLGASKTTHLSSLKKKRPYTLGDGVVTKADLDSTALTSKEDLVPRTDLQEVLRRAGGLEGTGTHALSLSDQVERNRLLLQEMLKVSRQSPPKVGSPDCTPSWDRAASERPAGDVDWDSGNPLQDSGQSRTFVPKLEPVLSARYEGTKHLIQRARMKARTQPLRASHDIVPTIAQGSRNGQRSPVLDVRRASASRESLQNGDQSDSSSVESGDGQWPKQGMPLSHVRFEDESAHEAEFRYLDRLQQRQRQVVRTVPHAVGQGPLLSKPDLTNYIHRNMGNSSCQRPVGSLDHSNFPASPSTWDSESKCPACGSCLEERCPAEGRATPDPRVLQSLQAACEAEALLLGPCNPHGLNSTFSGLHTEWIRETHITDTDVTPPEEGNSALDSTNGSDSWTDSKDARTSQPSRAGGQAQGGSPRQWQHGPKPREGPRWPRKAEVKLPWGLQAWPHLHEVGDVVVRGEVKGATGHIPQGTLLVKEDAAPKPALEPKRPCSQGQPGARLGNHWAHPEDSWTPCRTAYAVSFSKKLGSSGSGQPDQVTGSHESTESVCTSSFQQSHEEPSCAPHPALPLSREGWVPTPPSSRKSLCPMPPKKSVWTGHHRQEHLVEHMDIPLPLSPPRTSVLTPPQTQPYSPRVKHPLLGLSANNYNSSVPLGLQEPWEAAAHKSRAERDHGCQEPGLPLESDGDGTPQDSLQSADVATVNSTAVTLSLTSEEPDFSLELGRGLHRTEPSSGGHMPTGVSPEASAGHKLPSAAHSDGNTKRKSSITSTLGLKKLLSALSHTPRPRLGTSRSYSVEQLQPSALAPHTSTSKVKRAPSLQILHLVSPSHQHRKATSFQNLHALLGGKGDRSSLYLVEGSGDPSTPSRPAKAFPHRALSVEDVSAPGLARTVGRVVEVFPDGTSQLQLQRPPEGTFGFCVAYGNGRRDSGLYVQAMADLDTAKLYSGLLGVGDEILELNGAKVSGLGLAHIKELLAHVESLSVRVLRQRPVPR</sequence>
<dbReference type="InterPro" id="IPR051741">
    <property type="entry name" value="PAR6_homolog"/>
</dbReference>
<dbReference type="FunFam" id="2.30.42.10:FF:000215">
    <property type="entry name" value="uncharacterized protein KIAA1614 homolog"/>
    <property type="match status" value="1"/>
</dbReference>
<dbReference type="Gene3D" id="2.30.42.10">
    <property type="match status" value="1"/>
</dbReference>
<dbReference type="InterPro" id="IPR017896">
    <property type="entry name" value="4Fe4S_Fe-S-bd"/>
</dbReference>
<protein>
    <submittedName>
        <fullName evidence="5">Uncharacterized protein KIAA1614 homolog</fullName>
    </submittedName>
</protein>
<dbReference type="OrthoDB" id="10058001at2759"/>
<dbReference type="GeneID" id="100754212"/>
<dbReference type="InterPro" id="IPR001478">
    <property type="entry name" value="PDZ"/>
</dbReference>
<dbReference type="GO" id="GO:0007163">
    <property type="term" value="P:establishment or maintenance of cell polarity"/>
    <property type="evidence" value="ECO:0007669"/>
    <property type="project" value="TreeGrafter"/>
</dbReference>
<feature type="region of interest" description="Disordered" evidence="1">
    <location>
        <begin position="937"/>
        <end position="1027"/>
    </location>
</feature>
<feature type="compositionally biased region" description="Polar residues" evidence="1">
    <location>
        <begin position="334"/>
        <end position="344"/>
    </location>
</feature>
<dbReference type="PANTHER" id="PTHR14102:SF12">
    <property type="entry name" value="CDNA SEQUENCE BC034090"/>
    <property type="match status" value="1"/>
</dbReference>
<dbReference type="PROSITE" id="PS50106">
    <property type="entry name" value="PDZ"/>
    <property type="match status" value="1"/>
</dbReference>
<dbReference type="AlphaFoldDB" id="A0A9J7G0P4"/>
<reference evidence="4" key="2">
    <citation type="journal article" date="2020" name="Biotechnol. Bioeng.">
        <title>Chromosome-scale scaffolds for the Chinese hamster reference genome assembly to facilitate the study of the CHO epigenome.</title>
        <authorList>
            <person name="Hilliard W."/>
            <person name="MacDonald M."/>
            <person name="Lee K.H."/>
        </authorList>
    </citation>
    <scope>NUCLEOTIDE SEQUENCE [LARGE SCALE GENOMIC DNA]</scope>
    <source>
        <strain evidence="4">17A/GY</strain>
    </source>
</reference>
<feature type="region of interest" description="Disordered" evidence="1">
    <location>
        <begin position="876"/>
        <end position="908"/>
    </location>
</feature>
<feature type="domain" description="4Fe-4S ferredoxin-type" evidence="3">
    <location>
        <begin position="511"/>
        <end position="543"/>
    </location>
</feature>
<feature type="compositionally biased region" description="Polar residues" evidence="1">
    <location>
        <begin position="748"/>
        <end position="769"/>
    </location>
</feature>
<feature type="region of interest" description="Disordered" evidence="1">
    <location>
        <begin position="740"/>
        <end position="809"/>
    </location>
</feature>
<feature type="region of interest" description="Disordered" evidence="1">
    <location>
        <begin position="583"/>
        <end position="647"/>
    </location>
</feature>
<dbReference type="GO" id="GO:0005938">
    <property type="term" value="C:cell cortex"/>
    <property type="evidence" value="ECO:0007669"/>
    <property type="project" value="TreeGrafter"/>
</dbReference>
<feature type="region of interest" description="Disordered" evidence="1">
    <location>
        <begin position="370"/>
        <end position="434"/>
    </location>
</feature>
<dbReference type="Pfam" id="PF15737">
    <property type="entry name" value="DUF4685"/>
    <property type="match status" value="1"/>
</dbReference>
<dbReference type="GO" id="GO:0005634">
    <property type="term" value="C:nucleus"/>
    <property type="evidence" value="ECO:0007669"/>
    <property type="project" value="TreeGrafter"/>
</dbReference>
<feature type="region of interest" description="Disordered" evidence="1">
    <location>
        <begin position="696"/>
        <end position="723"/>
    </location>
</feature>
<dbReference type="Proteomes" id="UP001108280">
    <property type="component" value="Chromosome 5"/>
</dbReference>
<organism evidence="4 5">
    <name type="scientific">Cricetulus griseus</name>
    <name type="common">Chinese hamster</name>
    <name type="synonym">Cricetulus barabensis griseus</name>
    <dbReference type="NCBI Taxonomy" id="10029"/>
    <lineage>
        <taxon>Eukaryota</taxon>
        <taxon>Metazoa</taxon>
        <taxon>Chordata</taxon>
        <taxon>Craniata</taxon>
        <taxon>Vertebrata</taxon>
        <taxon>Euteleostomi</taxon>
        <taxon>Mammalia</taxon>
        <taxon>Eutheria</taxon>
        <taxon>Euarchontoglires</taxon>
        <taxon>Glires</taxon>
        <taxon>Rodentia</taxon>
        <taxon>Myomorpha</taxon>
        <taxon>Muroidea</taxon>
        <taxon>Cricetidae</taxon>
        <taxon>Cricetinae</taxon>
        <taxon>Cricetulus</taxon>
    </lineage>
</organism>
<evidence type="ECO:0000313" key="4">
    <source>
        <dbReference type="Proteomes" id="UP001108280"/>
    </source>
</evidence>
<feature type="domain" description="PDZ" evidence="2">
    <location>
        <begin position="1117"/>
        <end position="1187"/>
    </location>
</feature>
<dbReference type="GO" id="GO:0007098">
    <property type="term" value="P:centrosome cycle"/>
    <property type="evidence" value="ECO:0007669"/>
    <property type="project" value="TreeGrafter"/>
</dbReference>
<feature type="compositionally biased region" description="Polar residues" evidence="1">
    <location>
        <begin position="407"/>
        <end position="423"/>
    </location>
</feature>
<feature type="region of interest" description="Disordered" evidence="1">
    <location>
        <begin position="142"/>
        <end position="174"/>
    </location>
</feature>
<feature type="compositionally biased region" description="Basic and acidic residues" evidence="1">
    <location>
        <begin position="876"/>
        <end position="888"/>
    </location>
</feature>